<organism evidence="6 7">
    <name type="scientific">Popillia japonica</name>
    <name type="common">Japanese beetle</name>
    <dbReference type="NCBI Taxonomy" id="7064"/>
    <lineage>
        <taxon>Eukaryota</taxon>
        <taxon>Metazoa</taxon>
        <taxon>Ecdysozoa</taxon>
        <taxon>Arthropoda</taxon>
        <taxon>Hexapoda</taxon>
        <taxon>Insecta</taxon>
        <taxon>Pterygota</taxon>
        <taxon>Neoptera</taxon>
        <taxon>Endopterygota</taxon>
        <taxon>Coleoptera</taxon>
        <taxon>Polyphaga</taxon>
        <taxon>Scarabaeiformia</taxon>
        <taxon>Scarabaeidae</taxon>
        <taxon>Rutelinae</taxon>
        <taxon>Popillia</taxon>
    </lineage>
</organism>
<feature type="region of interest" description="Disordered" evidence="4">
    <location>
        <begin position="478"/>
        <end position="505"/>
    </location>
</feature>
<proteinExistence type="inferred from homology"/>
<sequence length="545" mass="62111">MASASASAASQKQSVSSSSCSRKTESESERRRSCETVCSSNSSCYLQKRKAVHPLAASIRTYGAKNPNNIVKQRVLSAKLLKLKSVQSQLNDANFHLAELMKENRALRTLQKRQDKALKNYEGVNADLPRLIRCHEDEMRVFHEKNRLLRKALKEAQDQIKIKDEEINTIRSQLKHLHTLTKDKHLGEREKLKGALEDVKEKLRMSESEINLLNRRLMLEAKNAKFKLNNEIAKHKQCQKELSQAMMELNRLNGIIEADAKTPASGRKQSNLPQRQRSSPDIKLEPIKNKKEEEPEIPNGILKSPEENIKARLSSANVRQNTSTEASEINNKLKKLNIDEGNDRNNKNQHSKSIYTVSSNNLNRSNSSHKLEVLADNLQTTLQRPSNKELDQRLGDYCLNVVNSVKSISNVVDQHKANYTVAQTETQKLLEQLKLADVADAKLRQNKLVEEFKVPKEDLEIVNKIWFEEYNFQKNKEKSMPVSQGKSLDKNGNLNMKESNAQEDKKNKLLATLRAIDNGEVVENMSNTVSRKTKVMKEIFGESDR</sequence>
<gene>
    <name evidence="6" type="ORF">QE152_g5740</name>
</gene>
<evidence type="ECO:0000313" key="6">
    <source>
        <dbReference type="EMBL" id="KAK9746916.1"/>
    </source>
</evidence>
<evidence type="ECO:0000256" key="3">
    <source>
        <dbReference type="SAM" id="Coils"/>
    </source>
</evidence>
<evidence type="ECO:0000313" key="7">
    <source>
        <dbReference type="Proteomes" id="UP001458880"/>
    </source>
</evidence>
<feature type="region of interest" description="Disordered" evidence="4">
    <location>
        <begin position="1"/>
        <end position="35"/>
    </location>
</feature>
<comment type="similarity">
    <text evidence="1">Belongs to the LCA5 family.</text>
</comment>
<dbReference type="PANTHER" id="PTHR16650">
    <property type="entry name" value="C21ORF13-RELATED"/>
    <property type="match status" value="1"/>
</dbReference>
<dbReference type="InterPro" id="IPR028933">
    <property type="entry name" value="Lebercilin_dom"/>
</dbReference>
<dbReference type="Proteomes" id="UP001458880">
    <property type="component" value="Unassembled WGS sequence"/>
</dbReference>
<evidence type="ECO:0000256" key="4">
    <source>
        <dbReference type="SAM" id="MobiDB-lite"/>
    </source>
</evidence>
<keyword evidence="2 3" id="KW-0175">Coiled coil</keyword>
<feature type="domain" description="Lebercilin" evidence="5">
    <location>
        <begin position="71"/>
        <end position="257"/>
    </location>
</feature>
<feature type="compositionally biased region" description="Polar residues" evidence="4">
    <location>
        <begin position="481"/>
        <end position="499"/>
    </location>
</feature>
<feature type="compositionally biased region" description="Polar residues" evidence="4">
    <location>
        <begin position="267"/>
        <end position="277"/>
    </location>
</feature>
<dbReference type="GO" id="GO:0005930">
    <property type="term" value="C:axoneme"/>
    <property type="evidence" value="ECO:0007669"/>
    <property type="project" value="TreeGrafter"/>
</dbReference>
<feature type="compositionally biased region" description="Basic and acidic residues" evidence="4">
    <location>
        <begin position="278"/>
        <end position="293"/>
    </location>
</feature>
<feature type="coiled-coil region" evidence="3">
    <location>
        <begin position="83"/>
        <end position="216"/>
    </location>
</feature>
<dbReference type="AlphaFoldDB" id="A0AAW1MNB4"/>
<protein>
    <submittedName>
        <fullName evidence="6">Ciliary protein causing Leber congenital amaurosis disease</fullName>
    </submittedName>
</protein>
<dbReference type="Pfam" id="PF15619">
    <property type="entry name" value="Lebercilin"/>
    <property type="match status" value="1"/>
</dbReference>
<evidence type="ECO:0000256" key="1">
    <source>
        <dbReference type="ARBA" id="ARBA00010229"/>
    </source>
</evidence>
<comment type="caution">
    <text evidence="6">The sequence shown here is derived from an EMBL/GenBank/DDBJ whole genome shotgun (WGS) entry which is preliminary data.</text>
</comment>
<evidence type="ECO:0000259" key="5">
    <source>
        <dbReference type="Pfam" id="PF15619"/>
    </source>
</evidence>
<keyword evidence="7" id="KW-1185">Reference proteome</keyword>
<accession>A0AAW1MNB4</accession>
<dbReference type="PANTHER" id="PTHR16650:SF6">
    <property type="entry name" value="GH21622P"/>
    <property type="match status" value="1"/>
</dbReference>
<dbReference type="GO" id="GO:0042073">
    <property type="term" value="P:intraciliary transport"/>
    <property type="evidence" value="ECO:0007669"/>
    <property type="project" value="TreeGrafter"/>
</dbReference>
<dbReference type="InterPro" id="IPR026188">
    <property type="entry name" value="Lebercilin-like"/>
</dbReference>
<reference evidence="6 7" key="1">
    <citation type="journal article" date="2024" name="BMC Genomics">
        <title>De novo assembly and annotation of Popillia japonica's genome with initial clues to its potential as an invasive pest.</title>
        <authorList>
            <person name="Cucini C."/>
            <person name="Boschi S."/>
            <person name="Funari R."/>
            <person name="Cardaioli E."/>
            <person name="Iannotti N."/>
            <person name="Marturano G."/>
            <person name="Paoli F."/>
            <person name="Bruttini M."/>
            <person name="Carapelli A."/>
            <person name="Frati F."/>
            <person name="Nardi F."/>
        </authorList>
    </citation>
    <scope>NUCLEOTIDE SEQUENCE [LARGE SCALE GENOMIC DNA]</scope>
    <source>
        <strain evidence="6">DMR45628</strain>
    </source>
</reference>
<feature type="region of interest" description="Disordered" evidence="4">
    <location>
        <begin position="261"/>
        <end position="301"/>
    </location>
</feature>
<feature type="compositionally biased region" description="Low complexity" evidence="4">
    <location>
        <begin position="1"/>
        <end position="21"/>
    </location>
</feature>
<evidence type="ECO:0000256" key="2">
    <source>
        <dbReference type="ARBA" id="ARBA00023054"/>
    </source>
</evidence>
<dbReference type="EMBL" id="JASPKY010000036">
    <property type="protein sequence ID" value="KAK9746916.1"/>
    <property type="molecule type" value="Genomic_DNA"/>
</dbReference>
<feature type="compositionally biased region" description="Basic and acidic residues" evidence="4">
    <location>
        <begin position="22"/>
        <end position="34"/>
    </location>
</feature>
<name>A0AAW1MNB4_POPJA</name>